<dbReference type="Proteomes" id="UP000708208">
    <property type="component" value="Unassembled WGS sequence"/>
</dbReference>
<evidence type="ECO:0000313" key="2">
    <source>
        <dbReference type="EMBL" id="CAG7820220.1"/>
    </source>
</evidence>
<accession>A0A8J2KSU0</accession>
<keyword evidence="3" id="KW-1185">Reference proteome</keyword>
<feature type="region of interest" description="Disordered" evidence="1">
    <location>
        <begin position="95"/>
        <end position="116"/>
    </location>
</feature>
<comment type="caution">
    <text evidence="2">The sequence shown here is derived from an EMBL/GenBank/DDBJ whole genome shotgun (WGS) entry which is preliminary data.</text>
</comment>
<organism evidence="2 3">
    <name type="scientific">Allacma fusca</name>
    <dbReference type="NCBI Taxonomy" id="39272"/>
    <lineage>
        <taxon>Eukaryota</taxon>
        <taxon>Metazoa</taxon>
        <taxon>Ecdysozoa</taxon>
        <taxon>Arthropoda</taxon>
        <taxon>Hexapoda</taxon>
        <taxon>Collembola</taxon>
        <taxon>Symphypleona</taxon>
        <taxon>Sminthuridae</taxon>
        <taxon>Allacma</taxon>
    </lineage>
</organism>
<name>A0A8J2KSU0_9HEXA</name>
<proteinExistence type="predicted"/>
<dbReference type="EMBL" id="CAJVCH010472976">
    <property type="protein sequence ID" value="CAG7820220.1"/>
    <property type="molecule type" value="Genomic_DNA"/>
</dbReference>
<evidence type="ECO:0000313" key="3">
    <source>
        <dbReference type="Proteomes" id="UP000708208"/>
    </source>
</evidence>
<gene>
    <name evidence="2" type="ORF">AFUS01_LOCUS30623</name>
</gene>
<reference evidence="2" key="1">
    <citation type="submission" date="2021-06" db="EMBL/GenBank/DDBJ databases">
        <authorList>
            <person name="Hodson N. C."/>
            <person name="Mongue J. A."/>
            <person name="Jaron S. K."/>
        </authorList>
    </citation>
    <scope>NUCLEOTIDE SEQUENCE</scope>
</reference>
<sequence>MPFNPKAVQIKIDRNNGERHISLLSIAAAVGLRDRITIRPEGRIFNQPNDFTRHVEYICDDLPCNGNSSATTLPASNPEVIPGQLQSSPVAFYQQQRSGHETMEIQSAASGQVEAI</sequence>
<protein>
    <submittedName>
        <fullName evidence="2">Uncharacterized protein</fullName>
    </submittedName>
</protein>
<dbReference type="AlphaFoldDB" id="A0A8J2KSU0"/>
<evidence type="ECO:0000256" key="1">
    <source>
        <dbReference type="SAM" id="MobiDB-lite"/>
    </source>
</evidence>